<comment type="caution">
    <text evidence="1">The sequence shown here is derived from an EMBL/GenBank/DDBJ whole genome shotgun (WGS) entry which is preliminary data.</text>
</comment>
<protein>
    <submittedName>
        <fullName evidence="1">Ribonuclease</fullName>
    </submittedName>
</protein>
<dbReference type="EMBL" id="JBHSDH010000013">
    <property type="protein sequence ID" value="MFC4292432.1"/>
    <property type="molecule type" value="Genomic_DNA"/>
</dbReference>
<evidence type="ECO:0000313" key="2">
    <source>
        <dbReference type="Proteomes" id="UP001595887"/>
    </source>
</evidence>
<evidence type="ECO:0000313" key="1">
    <source>
        <dbReference type="EMBL" id="MFC4292432.1"/>
    </source>
</evidence>
<sequence length="327" mass="35478">MAIWLYEDGIGEERALLTDKGRISEARIARHGEVKAGLVASATLVKQLIPNKRAIGQLAGGQEIMIAPLPQGVSEGGSMTVEIRRAAISEANRFKLPLARPAPDRKEAAAPTLLQQITAQGIELRVCRAHEEDHFAQAGWYEVIEEAQIGIVAFDGGTLQLSVTPAMTLIDVDGELPPFPLALAAAAASADAVRRFDLQGSVGIDFPGVQSKAERQSIAEAFDAAMCGDFERTGVNGFGFLQMVKRRIGPSLLEILQHRRVMGHALDLLRRAERSRGSGEMELTCHPALMRIFETHDDWIAQLERRSGRAVTLRSDPKLAIGSGYAE</sequence>
<organism evidence="1 2">
    <name type="scientific">Sphingorhabdus arenilitoris</name>
    <dbReference type="NCBI Taxonomy" id="1490041"/>
    <lineage>
        <taxon>Bacteria</taxon>
        <taxon>Pseudomonadati</taxon>
        <taxon>Pseudomonadota</taxon>
        <taxon>Alphaproteobacteria</taxon>
        <taxon>Sphingomonadales</taxon>
        <taxon>Sphingomonadaceae</taxon>
        <taxon>Sphingorhabdus</taxon>
    </lineage>
</organism>
<name>A0ABV8RHK1_9SPHN</name>
<dbReference type="Proteomes" id="UP001595887">
    <property type="component" value="Unassembled WGS sequence"/>
</dbReference>
<reference evidence="2" key="1">
    <citation type="journal article" date="2019" name="Int. J. Syst. Evol. Microbiol.">
        <title>The Global Catalogue of Microorganisms (GCM) 10K type strain sequencing project: providing services to taxonomists for standard genome sequencing and annotation.</title>
        <authorList>
            <consortium name="The Broad Institute Genomics Platform"/>
            <consortium name="The Broad Institute Genome Sequencing Center for Infectious Disease"/>
            <person name="Wu L."/>
            <person name="Ma J."/>
        </authorList>
    </citation>
    <scope>NUCLEOTIDE SEQUENCE [LARGE SCALE GENOMIC DNA]</scope>
    <source>
        <strain evidence="2">CECT 8531</strain>
    </source>
</reference>
<accession>A0ABV8RHK1</accession>
<gene>
    <name evidence="1" type="ORF">ACFOWX_08395</name>
</gene>
<proteinExistence type="predicted"/>
<keyword evidence="2" id="KW-1185">Reference proteome</keyword>
<dbReference type="RefSeq" id="WP_381423119.1">
    <property type="nucleotide sequence ID" value="NZ_JBHSDH010000013.1"/>
</dbReference>